<gene>
    <name evidence="1" type="ORF">O3M35_009960</name>
</gene>
<name>A0AAW1CY53_9HEMI</name>
<proteinExistence type="predicted"/>
<accession>A0AAW1CY53</accession>
<keyword evidence="2" id="KW-1185">Reference proteome</keyword>
<comment type="caution">
    <text evidence="1">The sequence shown here is derived from an EMBL/GenBank/DDBJ whole genome shotgun (WGS) entry which is preliminary data.</text>
</comment>
<evidence type="ECO:0000313" key="1">
    <source>
        <dbReference type="EMBL" id="KAK9503401.1"/>
    </source>
</evidence>
<evidence type="ECO:0000313" key="2">
    <source>
        <dbReference type="Proteomes" id="UP001461498"/>
    </source>
</evidence>
<reference evidence="1 2" key="1">
    <citation type="submission" date="2022-12" db="EMBL/GenBank/DDBJ databases">
        <title>Chromosome-level genome assembly of true bugs.</title>
        <authorList>
            <person name="Ma L."/>
            <person name="Li H."/>
        </authorList>
    </citation>
    <scope>NUCLEOTIDE SEQUENCE [LARGE SCALE GENOMIC DNA]</scope>
    <source>
        <strain evidence="1">Lab_2022b</strain>
    </source>
</reference>
<sequence>MMGLAESRDCWCGRPETAEHVLLECPVYYDLRLILLRKVGYHLLLDDRHLWELVGSINGYAAFKIFAKEALERRTLEMEMAMNGT</sequence>
<dbReference type="AlphaFoldDB" id="A0AAW1CY53"/>
<evidence type="ECO:0008006" key="3">
    <source>
        <dbReference type="Google" id="ProtNLM"/>
    </source>
</evidence>
<protein>
    <recommendedName>
        <fullName evidence="3">Reverse transcriptase zinc-binding domain-containing protein</fullName>
    </recommendedName>
</protein>
<dbReference type="EMBL" id="JAPXFL010000007">
    <property type="protein sequence ID" value="KAK9503401.1"/>
    <property type="molecule type" value="Genomic_DNA"/>
</dbReference>
<dbReference type="Proteomes" id="UP001461498">
    <property type="component" value="Unassembled WGS sequence"/>
</dbReference>
<organism evidence="1 2">
    <name type="scientific">Rhynocoris fuscipes</name>
    <dbReference type="NCBI Taxonomy" id="488301"/>
    <lineage>
        <taxon>Eukaryota</taxon>
        <taxon>Metazoa</taxon>
        <taxon>Ecdysozoa</taxon>
        <taxon>Arthropoda</taxon>
        <taxon>Hexapoda</taxon>
        <taxon>Insecta</taxon>
        <taxon>Pterygota</taxon>
        <taxon>Neoptera</taxon>
        <taxon>Paraneoptera</taxon>
        <taxon>Hemiptera</taxon>
        <taxon>Heteroptera</taxon>
        <taxon>Panheteroptera</taxon>
        <taxon>Cimicomorpha</taxon>
        <taxon>Reduviidae</taxon>
        <taxon>Harpactorinae</taxon>
        <taxon>Harpactorini</taxon>
        <taxon>Rhynocoris</taxon>
    </lineage>
</organism>